<dbReference type="Pfam" id="PF03177">
    <property type="entry name" value="Nucleoporin_C"/>
    <property type="match status" value="2"/>
</dbReference>
<organism evidence="8 9">
    <name type="scientific">Heterodera trifolii</name>
    <dbReference type="NCBI Taxonomy" id="157864"/>
    <lineage>
        <taxon>Eukaryota</taxon>
        <taxon>Metazoa</taxon>
        <taxon>Ecdysozoa</taxon>
        <taxon>Nematoda</taxon>
        <taxon>Chromadorea</taxon>
        <taxon>Rhabditida</taxon>
        <taxon>Tylenchina</taxon>
        <taxon>Tylenchomorpha</taxon>
        <taxon>Tylenchoidea</taxon>
        <taxon>Heteroderidae</taxon>
        <taxon>Heteroderinae</taxon>
        <taxon>Heterodera</taxon>
    </lineage>
</organism>
<name>A0ABD2I559_9BILA</name>
<dbReference type="EMBL" id="JBICBT010001361">
    <property type="protein sequence ID" value="KAL3071303.1"/>
    <property type="molecule type" value="Genomic_DNA"/>
</dbReference>
<sequence>MDTAQQIGRYLRADQQNVDLYNKLKMDDPYIGKGKTAFSGLSDADYARHEPLGVPLFYQSWHHSFPQELLDQFKHMQSNFATGLLPSIMRAWMSIDSDLYLWNFETNRDLAYYDAINNTILHVDIASPKPGFTYPSLHSILVVATTVDILLLALSFQDSGGHALAPDATMAELRVATLLMVGGAPLYRLPLDGLIVNDLCTTGNGRIFFGADDNLFELEYFGKGWFGTGGSCRKTNHSKRLLNYLVPVLQIFYAKDTVFQLAVDDSRHLLYVLMKSGCIQLFDLGVDGRSIQKFGALYREHIEHMARESCNVQPELFHELVALTPVPLGQSVNVNLIVTTSKGVRVFISCLASPLFGVEPSSLVHQQQLLRASAMRVLHIRFPPETPATVPHLLNIYAAHRTHDCMLMAAPGPAEQDTCQLLAHSSACFAVGHRFVEHCVQLRIRGNVWKIVHSRPQRRTPKEHHRPTAAASSARENALAGPPPNDDYPLAIEQLQHSVEKFHVITSKGIYVFEHCSPLELFRRCLAQHGIDSKQFQALATTVSPVELCVMALGVLCSDQTSDQAIKDVALRVFIHFGGEPQLYYGTHDHQQQLHHHPSVIMPDGVAGPARMSLGVSGGGDGYMNGTLSNASMFMPRTPLRTSTPQQNGGGTVALGSGGGGGGAVHMNGHTPLHHQQQQYLTPGGAFDGDQSIVAGAQLMPSPRHESLHTLFARIVKDVWRRNLCTAQSSNNVYSALGPAEVSRAGNQLAALRRAMDEHQLTTGGGGKSPQHGGAAPFFHLAPAQQKRQSAGTGDSNLLEQERQSLNKLRSLVGTACEVLALWGVLLEHELQVIFVMLPPDVQKRLLCWNLEELIRGSQEVCSDLITALIRFYIGDDASTSAVSERLRLLCPSLFTVDDATVVRAMETICRAKVSTVSGEQRAEIVRTAVVQLRQSIQRLNLVQTCDLLVQVLFFEGIVDLALTRAQRDDPNELALVAYKFFYCSFQKHIGCTAAELVSGSAGSTAAGSSGGGTSGISSSYMAAPGASSSTAVADAWRKRQEAYNCVLETLRLLHTLAISSRGGTTAAGGGRAAELAQLQLGQCVFPSADACRTQLSPAQAEMERNKVIRMVLDSDDELACVAVFQWMLGNGMADQLIEQKPRHLETFLFHEIEAGKGPIYMDMLWKYHERSGNYLDAARVLDNMASKRTNRLNITKRIDHLSHALMCVQSAPETRANTELRQAVQDKLDVAQIQLRTKALLESDAGIDVEMTPRGREVLDTLSFQLCSLTDLYRVANAYGLEEVKLSVLHCAGRYDAEVVEGVWRDFLQKELQHFVLNRGAMERTQKAISSQLLRLSKRYKSSPQFVPFDFILRELLMFCLKNAAPTQWLLDMCRDAEIKLVKLVTIASEQYRVDQFWRVNASAHKFMLELALTVGERFCRDEQPAQPQQQRPQQQRSTSERKMLKHSLLEFLAALQLNMQQQHRGAAAAMAAGGTQQQRMELLQAQLERMG</sequence>
<dbReference type="PANTHER" id="PTHR10350:SF6">
    <property type="entry name" value="NUCLEAR PORE COMPLEX PROTEIN NUP155"/>
    <property type="match status" value="1"/>
</dbReference>
<feature type="compositionally biased region" description="Basic residues" evidence="5">
    <location>
        <begin position="453"/>
        <end position="467"/>
    </location>
</feature>
<comment type="caution">
    <text evidence="8">The sequence shown here is derived from an EMBL/GenBank/DDBJ whole genome shotgun (WGS) entry which is preliminary data.</text>
</comment>
<dbReference type="InterPro" id="IPR007187">
    <property type="entry name" value="Nucleoporin_Nup133/Nup155_C"/>
</dbReference>
<proteinExistence type="inferred from homology"/>
<dbReference type="Proteomes" id="UP001620626">
    <property type="component" value="Unassembled WGS sequence"/>
</dbReference>
<dbReference type="InterPro" id="IPR042537">
    <property type="entry name" value="Nucleoporin_Nup155_C_2"/>
</dbReference>
<keyword evidence="9" id="KW-1185">Reference proteome</keyword>
<gene>
    <name evidence="8" type="ORF">niasHT_032544</name>
</gene>
<comment type="similarity">
    <text evidence="2">Belongs to the non-repetitive/WGA-negative nucleoporin family.</text>
</comment>
<evidence type="ECO:0000256" key="1">
    <source>
        <dbReference type="ARBA" id="ARBA00004123"/>
    </source>
</evidence>
<feature type="domain" description="Nucleoporin Nup133/Nup155-like N-terminal" evidence="7">
    <location>
        <begin position="64"/>
        <end position="393"/>
    </location>
</feature>
<keyword evidence="4" id="KW-0539">Nucleus</keyword>
<evidence type="ECO:0008006" key="10">
    <source>
        <dbReference type="Google" id="ProtNLM"/>
    </source>
</evidence>
<accession>A0ABD2I559</accession>
<feature type="region of interest" description="Disordered" evidence="5">
    <location>
        <begin position="453"/>
        <end position="483"/>
    </location>
</feature>
<evidence type="ECO:0000256" key="3">
    <source>
        <dbReference type="ARBA" id="ARBA00022448"/>
    </source>
</evidence>
<dbReference type="InterPro" id="IPR014908">
    <property type="entry name" value="Nucleoporin_Nup133/Nup155_N"/>
</dbReference>
<comment type="subcellular location">
    <subcellularLocation>
        <location evidence="1">Nucleus</location>
    </subcellularLocation>
</comment>
<dbReference type="Pfam" id="PF08801">
    <property type="entry name" value="Nucleoporin_N"/>
    <property type="match status" value="1"/>
</dbReference>
<evidence type="ECO:0000256" key="5">
    <source>
        <dbReference type="SAM" id="MobiDB-lite"/>
    </source>
</evidence>
<dbReference type="Gene3D" id="1.25.40.450">
    <property type="entry name" value="Nucleoporin, helical domain, N-terminal subdomain"/>
    <property type="match status" value="1"/>
</dbReference>
<feature type="domain" description="Nucleoporin Nup133/Nup155-like C-terminal" evidence="6">
    <location>
        <begin position="702"/>
        <end position="977"/>
    </location>
</feature>
<keyword evidence="3" id="KW-0813">Transport</keyword>
<feature type="domain" description="Nucleoporin Nup133/Nup155-like C-terminal" evidence="6">
    <location>
        <begin position="1032"/>
        <end position="1449"/>
    </location>
</feature>
<dbReference type="InterPro" id="IPR004870">
    <property type="entry name" value="Nucleoporin_Nup155"/>
</dbReference>
<dbReference type="Gene3D" id="1.20.120.1880">
    <property type="entry name" value="Nucleoporin, helical C-terminal domain"/>
    <property type="match status" value="1"/>
</dbReference>
<evidence type="ECO:0000256" key="2">
    <source>
        <dbReference type="ARBA" id="ARBA00007373"/>
    </source>
</evidence>
<dbReference type="GO" id="GO:0005635">
    <property type="term" value="C:nuclear envelope"/>
    <property type="evidence" value="ECO:0007669"/>
    <property type="project" value="UniProtKB-ARBA"/>
</dbReference>
<evidence type="ECO:0000313" key="8">
    <source>
        <dbReference type="EMBL" id="KAL3071303.1"/>
    </source>
</evidence>
<evidence type="ECO:0000259" key="7">
    <source>
        <dbReference type="Pfam" id="PF08801"/>
    </source>
</evidence>
<evidence type="ECO:0000259" key="6">
    <source>
        <dbReference type="Pfam" id="PF03177"/>
    </source>
</evidence>
<dbReference type="PANTHER" id="PTHR10350">
    <property type="entry name" value="NUCLEAR PORE COMPLEX PROTEIN NUP155"/>
    <property type="match status" value="1"/>
</dbReference>
<dbReference type="Gene3D" id="1.20.58.1780">
    <property type="match status" value="1"/>
</dbReference>
<protein>
    <recommendedName>
        <fullName evidence="10">Nuclear pore complex protein Nup155</fullName>
    </recommendedName>
</protein>
<evidence type="ECO:0000256" key="4">
    <source>
        <dbReference type="ARBA" id="ARBA00023242"/>
    </source>
</evidence>
<dbReference type="InterPro" id="IPR042533">
    <property type="entry name" value="Nucleoporin_Nup155_C_1"/>
</dbReference>
<dbReference type="InterPro" id="IPR042538">
    <property type="entry name" value="Nucleoporin_Nup155_C_3"/>
</dbReference>
<reference evidence="8 9" key="1">
    <citation type="submission" date="2024-10" db="EMBL/GenBank/DDBJ databases">
        <authorList>
            <person name="Kim D."/>
        </authorList>
    </citation>
    <scope>NUCLEOTIDE SEQUENCE [LARGE SCALE GENOMIC DNA]</scope>
    <source>
        <strain evidence="8">BH-2024</strain>
    </source>
</reference>
<evidence type="ECO:0000313" key="9">
    <source>
        <dbReference type="Proteomes" id="UP001620626"/>
    </source>
</evidence>
<dbReference type="Gene3D" id="1.25.40.440">
    <property type="entry name" value="Nucleoporin, helical domain, central subdomain"/>
    <property type="match status" value="1"/>
</dbReference>